<dbReference type="InterPro" id="IPR001633">
    <property type="entry name" value="EAL_dom"/>
</dbReference>
<proteinExistence type="predicted"/>
<gene>
    <name evidence="2" type="ORF">SAMN04488498_106147</name>
</gene>
<dbReference type="PROSITE" id="PS50883">
    <property type="entry name" value="EAL"/>
    <property type="match status" value="1"/>
</dbReference>
<dbReference type="InterPro" id="IPR035919">
    <property type="entry name" value="EAL_sf"/>
</dbReference>
<dbReference type="InterPro" id="IPR050706">
    <property type="entry name" value="Cyclic-di-GMP_PDE-like"/>
</dbReference>
<sequence>MTETFPRLADVEKAILADEIGLETGIYGQYRLKTSYQPIFRREGANLALFALEARLAPQLAGKQITAAEFFEQVAPDDRRFVETLSRVLHLRNHRNIGVDNVANLRLYLTIDPDLDMRDQGVGSLDSIARIAEEADLSPAMIICEILDAPELPMDGLAGIANELSCCGMQISIAAFRAGKSAIDRVTLIGPNVIKIDGAWFRGVQDKAETARLFPAVLTAFKGLGAKLLVQGIETSSELEAALDAGADYLQGRLLAGPALVGTVVDDSPRPVARLLAREDRKIVPFGRHRKG</sequence>
<dbReference type="SUPFAM" id="SSF141868">
    <property type="entry name" value="EAL domain-like"/>
    <property type="match status" value="1"/>
</dbReference>
<dbReference type="SMART" id="SM00052">
    <property type="entry name" value="EAL"/>
    <property type="match status" value="1"/>
</dbReference>
<dbReference type="PANTHER" id="PTHR33121:SF76">
    <property type="entry name" value="SIGNALING PROTEIN"/>
    <property type="match status" value="1"/>
</dbReference>
<accession>A0A1I3ZH60</accession>
<dbReference type="Proteomes" id="UP000323300">
    <property type="component" value="Unassembled WGS sequence"/>
</dbReference>
<dbReference type="OrthoDB" id="1673646at2"/>
<feature type="domain" description="EAL" evidence="1">
    <location>
        <begin position="15"/>
        <end position="272"/>
    </location>
</feature>
<dbReference type="Gene3D" id="3.20.20.450">
    <property type="entry name" value="EAL domain"/>
    <property type="match status" value="1"/>
</dbReference>
<evidence type="ECO:0000313" key="3">
    <source>
        <dbReference type="Proteomes" id="UP000323300"/>
    </source>
</evidence>
<dbReference type="AlphaFoldDB" id="A0A1I3ZH60"/>
<evidence type="ECO:0000313" key="2">
    <source>
        <dbReference type="EMBL" id="SFK43474.1"/>
    </source>
</evidence>
<organism evidence="2 3">
    <name type="scientific">Neomesorhizobium albiziae</name>
    <dbReference type="NCBI Taxonomy" id="335020"/>
    <lineage>
        <taxon>Bacteria</taxon>
        <taxon>Pseudomonadati</taxon>
        <taxon>Pseudomonadota</taxon>
        <taxon>Alphaproteobacteria</taxon>
        <taxon>Hyphomicrobiales</taxon>
        <taxon>Phyllobacteriaceae</taxon>
        <taxon>Neomesorhizobium</taxon>
    </lineage>
</organism>
<keyword evidence="3" id="KW-1185">Reference proteome</keyword>
<dbReference type="PANTHER" id="PTHR33121">
    <property type="entry name" value="CYCLIC DI-GMP PHOSPHODIESTERASE PDEF"/>
    <property type="match status" value="1"/>
</dbReference>
<reference evidence="2 3" key="1">
    <citation type="submission" date="2016-10" db="EMBL/GenBank/DDBJ databases">
        <authorList>
            <person name="Varghese N."/>
            <person name="Submissions S."/>
        </authorList>
    </citation>
    <scope>NUCLEOTIDE SEQUENCE [LARGE SCALE GENOMIC DNA]</scope>
    <source>
        <strain evidence="2 3">DSM 21822</strain>
    </source>
</reference>
<dbReference type="GO" id="GO:0071111">
    <property type="term" value="F:cyclic-guanylate-specific phosphodiesterase activity"/>
    <property type="evidence" value="ECO:0007669"/>
    <property type="project" value="InterPro"/>
</dbReference>
<dbReference type="Pfam" id="PF00563">
    <property type="entry name" value="EAL"/>
    <property type="match status" value="1"/>
</dbReference>
<evidence type="ECO:0000259" key="1">
    <source>
        <dbReference type="PROSITE" id="PS50883"/>
    </source>
</evidence>
<name>A0A1I3ZH60_9HYPH</name>
<protein>
    <submittedName>
        <fullName evidence="2">EAL domain, c-di-GMP-specific phosphodiesterase class I (Or its enzymatically inactive variant)</fullName>
    </submittedName>
</protein>
<dbReference type="EMBL" id="FOSL01000006">
    <property type="protein sequence ID" value="SFK43474.1"/>
    <property type="molecule type" value="Genomic_DNA"/>
</dbReference>
<dbReference type="RefSeq" id="WP_149760504.1">
    <property type="nucleotide sequence ID" value="NZ_BSPE01000031.1"/>
</dbReference>